<evidence type="ECO:0000313" key="3">
    <source>
        <dbReference type="Proteomes" id="UP000294933"/>
    </source>
</evidence>
<dbReference type="OrthoDB" id="3239304at2759"/>
<gene>
    <name evidence="2" type="ORF">BD410DRAFT_722584</name>
</gene>
<protein>
    <recommendedName>
        <fullName evidence="4">Tetraspannin-domain-containing protein</fullName>
    </recommendedName>
</protein>
<dbReference type="EMBL" id="ML170174">
    <property type="protein sequence ID" value="TDL22532.1"/>
    <property type="molecule type" value="Genomic_DNA"/>
</dbReference>
<organism evidence="2 3">
    <name type="scientific">Rickenella mellea</name>
    <dbReference type="NCBI Taxonomy" id="50990"/>
    <lineage>
        <taxon>Eukaryota</taxon>
        <taxon>Fungi</taxon>
        <taxon>Dikarya</taxon>
        <taxon>Basidiomycota</taxon>
        <taxon>Agaricomycotina</taxon>
        <taxon>Agaricomycetes</taxon>
        <taxon>Hymenochaetales</taxon>
        <taxon>Rickenellaceae</taxon>
        <taxon>Rickenella</taxon>
    </lineage>
</organism>
<feature type="transmembrane region" description="Helical" evidence="1">
    <location>
        <begin position="58"/>
        <end position="81"/>
    </location>
</feature>
<evidence type="ECO:0008006" key="4">
    <source>
        <dbReference type="Google" id="ProtNLM"/>
    </source>
</evidence>
<keyword evidence="1" id="KW-1133">Transmembrane helix</keyword>
<feature type="transmembrane region" description="Helical" evidence="1">
    <location>
        <begin position="12"/>
        <end position="38"/>
    </location>
</feature>
<keyword evidence="1" id="KW-0812">Transmembrane</keyword>
<dbReference type="STRING" id="50990.A0A4Y7Q5V5"/>
<dbReference type="AlphaFoldDB" id="A0A4Y7Q5V5"/>
<dbReference type="Proteomes" id="UP000294933">
    <property type="component" value="Unassembled WGS sequence"/>
</dbReference>
<sequence>MAYVRSRKFCCCLPVRFGVFVMSLFAMLFGGAVAVYAWVQVIHLKDQAVIANREKYSLIANAVVWSLISLASIFGFIGTIIKNRSFVSAYSTMLFVLLGFNIGSGILYIHSLFQSDVEDRNINQCIAGSTSTLKKETCRAGFKVGRTVLIVVYIVVWLFMLYGCMIVANYVGQLSEEEDLDNARAISAPAPVAPAYPQTTYGEYNTAPAMTQQYPYAAPQNSFGKETYV</sequence>
<keyword evidence="3" id="KW-1185">Reference proteome</keyword>
<reference evidence="2 3" key="1">
    <citation type="submission" date="2018-06" db="EMBL/GenBank/DDBJ databases">
        <title>A transcriptomic atlas of mushroom development highlights an independent origin of complex multicellularity.</title>
        <authorList>
            <consortium name="DOE Joint Genome Institute"/>
            <person name="Krizsan K."/>
            <person name="Almasi E."/>
            <person name="Merenyi Z."/>
            <person name="Sahu N."/>
            <person name="Viragh M."/>
            <person name="Koszo T."/>
            <person name="Mondo S."/>
            <person name="Kiss B."/>
            <person name="Balint B."/>
            <person name="Kues U."/>
            <person name="Barry K."/>
            <person name="Hegedus J.C."/>
            <person name="Henrissat B."/>
            <person name="Johnson J."/>
            <person name="Lipzen A."/>
            <person name="Ohm R."/>
            <person name="Nagy I."/>
            <person name="Pangilinan J."/>
            <person name="Yan J."/>
            <person name="Xiong Y."/>
            <person name="Grigoriev I.V."/>
            <person name="Hibbett D.S."/>
            <person name="Nagy L.G."/>
        </authorList>
    </citation>
    <scope>NUCLEOTIDE SEQUENCE [LARGE SCALE GENOMIC DNA]</scope>
    <source>
        <strain evidence="2 3">SZMC22713</strain>
    </source>
</reference>
<evidence type="ECO:0000256" key="1">
    <source>
        <dbReference type="SAM" id="Phobius"/>
    </source>
</evidence>
<feature type="transmembrane region" description="Helical" evidence="1">
    <location>
        <begin position="150"/>
        <end position="171"/>
    </location>
</feature>
<dbReference type="VEuPathDB" id="FungiDB:BD410DRAFT_722584"/>
<accession>A0A4Y7Q5V5</accession>
<name>A0A4Y7Q5V5_9AGAM</name>
<evidence type="ECO:0000313" key="2">
    <source>
        <dbReference type="EMBL" id="TDL22532.1"/>
    </source>
</evidence>
<feature type="transmembrane region" description="Helical" evidence="1">
    <location>
        <begin position="93"/>
        <end position="113"/>
    </location>
</feature>
<keyword evidence="1" id="KW-0472">Membrane</keyword>
<proteinExistence type="predicted"/>